<dbReference type="Proteomes" id="UP000190648">
    <property type="component" value="Unassembled WGS sequence"/>
</dbReference>
<accession>A0A1V4K3Y4</accession>
<proteinExistence type="predicted"/>
<name>A0A1V4K3Y4_PATFA</name>
<organism evidence="1 2">
    <name type="scientific">Patagioenas fasciata monilis</name>
    <dbReference type="NCBI Taxonomy" id="372326"/>
    <lineage>
        <taxon>Eukaryota</taxon>
        <taxon>Metazoa</taxon>
        <taxon>Chordata</taxon>
        <taxon>Craniata</taxon>
        <taxon>Vertebrata</taxon>
        <taxon>Euteleostomi</taxon>
        <taxon>Archelosauria</taxon>
        <taxon>Archosauria</taxon>
        <taxon>Dinosauria</taxon>
        <taxon>Saurischia</taxon>
        <taxon>Theropoda</taxon>
        <taxon>Coelurosauria</taxon>
        <taxon>Aves</taxon>
        <taxon>Neognathae</taxon>
        <taxon>Neoaves</taxon>
        <taxon>Columbimorphae</taxon>
        <taxon>Columbiformes</taxon>
        <taxon>Columbidae</taxon>
        <taxon>Patagioenas</taxon>
    </lineage>
</organism>
<comment type="caution">
    <text evidence="1">The sequence shown here is derived from an EMBL/GenBank/DDBJ whole genome shotgun (WGS) entry which is preliminary data.</text>
</comment>
<dbReference type="EMBL" id="LSYS01004732">
    <property type="protein sequence ID" value="OPJ79104.1"/>
    <property type="molecule type" value="Genomic_DNA"/>
</dbReference>
<reference evidence="1 2" key="1">
    <citation type="submission" date="2016-02" db="EMBL/GenBank/DDBJ databases">
        <title>Band-tailed pigeon sequencing and assembly.</title>
        <authorList>
            <person name="Soares A.E."/>
            <person name="Novak B.J."/>
            <person name="Rice E.S."/>
            <person name="O'Connell B."/>
            <person name="Chang D."/>
            <person name="Weber S."/>
            <person name="Shapiro B."/>
        </authorList>
    </citation>
    <scope>NUCLEOTIDE SEQUENCE [LARGE SCALE GENOMIC DNA]</scope>
    <source>
        <strain evidence="1">BTP2013</strain>
        <tissue evidence="1">Blood</tissue>
    </source>
</reference>
<sequence length="146" mass="16402">MNIEIVTDTYFEELDIMSTLRVWSEARMAIPVQVSDLFQNFFSCEFPDFEINVPLKSCSALDFVALDRPLRCLHSFLWFDSPVKDKTRDQVNGGFQQRRCRSMGHSCCGNCVPNLCPSDLYNCPGQAEAAAPHVAFAVFGVPGLKI</sequence>
<gene>
    <name evidence="1" type="ORF">AV530_005035</name>
</gene>
<protein>
    <submittedName>
        <fullName evidence="1">Uncharacterized protein</fullName>
    </submittedName>
</protein>
<evidence type="ECO:0000313" key="2">
    <source>
        <dbReference type="Proteomes" id="UP000190648"/>
    </source>
</evidence>
<evidence type="ECO:0000313" key="1">
    <source>
        <dbReference type="EMBL" id="OPJ79104.1"/>
    </source>
</evidence>
<dbReference type="AlphaFoldDB" id="A0A1V4K3Y4"/>
<keyword evidence="2" id="KW-1185">Reference proteome</keyword>